<dbReference type="InterPro" id="IPR036291">
    <property type="entry name" value="NAD(P)-bd_dom_sf"/>
</dbReference>
<dbReference type="GO" id="GO:0006696">
    <property type="term" value="P:ergosterol biosynthetic process"/>
    <property type="evidence" value="ECO:0007669"/>
    <property type="project" value="TreeGrafter"/>
</dbReference>
<dbReference type="Gene3D" id="3.40.50.720">
    <property type="entry name" value="NAD(P)-binding Rossmann-like Domain"/>
    <property type="match status" value="1"/>
</dbReference>
<dbReference type="AlphaFoldDB" id="M3D5N8"/>
<organism evidence="7 8">
    <name type="scientific">Sphaerulina musiva (strain SO2202)</name>
    <name type="common">Poplar stem canker fungus</name>
    <name type="synonym">Septoria musiva</name>
    <dbReference type="NCBI Taxonomy" id="692275"/>
    <lineage>
        <taxon>Eukaryota</taxon>
        <taxon>Fungi</taxon>
        <taxon>Dikarya</taxon>
        <taxon>Ascomycota</taxon>
        <taxon>Pezizomycotina</taxon>
        <taxon>Dothideomycetes</taxon>
        <taxon>Dothideomycetidae</taxon>
        <taxon>Mycosphaerellales</taxon>
        <taxon>Mycosphaerellaceae</taxon>
        <taxon>Sphaerulina</taxon>
    </lineage>
</organism>
<evidence type="ECO:0000313" key="8">
    <source>
        <dbReference type="Proteomes" id="UP000016931"/>
    </source>
</evidence>
<dbReference type="InterPro" id="IPR051593">
    <property type="entry name" value="Ergosterol_Biosynth_ERG27"/>
</dbReference>
<dbReference type="GO" id="GO:0005741">
    <property type="term" value="C:mitochondrial outer membrane"/>
    <property type="evidence" value="ECO:0007669"/>
    <property type="project" value="TreeGrafter"/>
</dbReference>
<accession>M3D5N8</accession>
<keyword evidence="1" id="KW-0444">Lipid biosynthesis</keyword>
<dbReference type="PANTHER" id="PTHR43647">
    <property type="entry name" value="DEHYDROGENASE"/>
    <property type="match status" value="1"/>
</dbReference>
<evidence type="ECO:0000256" key="4">
    <source>
        <dbReference type="ARBA" id="ARBA00023002"/>
    </source>
</evidence>
<dbReference type="GO" id="GO:0000253">
    <property type="term" value="F:3-beta-hydroxysteroid 3-dehydrogenase (NADP+) activity"/>
    <property type="evidence" value="ECO:0007669"/>
    <property type="project" value="TreeGrafter"/>
</dbReference>
<evidence type="ECO:0000256" key="2">
    <source>
        <dbReference type="ARBA" id="ARBA00022857"/>
    </source>
</evidence>
<gene>
    <name evidence="7" type="ORF">SEPMUDRAFT_116259</name>
</gene>
<dbReference type="OMA" id="WTGINWP"/>
<dbReference type="EMBL" id="KB456263">
    <property type="protein sequence ID" value="EMF13199.1"/>
    <property type="molecule type" value="Genomic_DNA"/>
</dbReference>
<protein>
    <submittedName>
        <fullName evidence="7">3-keto-steroid reductase</fullName>
    </submittedName>
</protein>
<dbReference type="eggNOG" id="KOG1478">
    <property type="taxonomic scope" value="Eukaryota"/>
</dbReference>
<keyword evidence="2" id="KW-0521">NADP</keyword>
<evidence type="ECO:0000313" key="7">
    <source>
        <dbReference type="EMBL" id="EMF13199.1"/>
    </source>
</evidence>
<dbReference type="GO" id="GO:0005811">
    <property type="term" value="C:lipid droplet"/>
    <property type="evidence" value="ECO:0007669"/>
    <property type="project" value="TreeGrafter"/>
</dbReference>
<dbReference type="SMR" id="M3D5N8"/>
<dbReference type="Proteomes" id="UP000016931">
    <property type="component" value="Unassembled WGS sequence"/>
</dbReference>
<keyword evidence="4" id="KW-0560">Oxidoreductase</keyword>
<keyword evidence="8" id="KW-1185">Reference proteome</keyword>
<evidence type="ECO:0000256" key="3">
    <source>
        <dbReference type="ARBA" id="ARBA00022955"/>
    </source>
</evidence>
<dbReference type="RefSeq" id="XP_016761320.1">
    <property type="nucleotide sequence ID" value="XM_016901241.1"/>
</dbReference>
<dbReference type="GO" id="GO:0005789">
    <property type="term" value="C:endoplasmic reticulum membrane"/>
    <property type="evidence" value="ECO:0007669"/>
    <property type="project" value="TreeGrafter"/>
</dbReference>
<evidence type="ECO:0000256" key="6">
    <source>
        <dbReference type="ARBA" id="ARBA00023593"/>
    </source>
</evidence>
<dbReference type="HOGENOM" id="CLU_029944_0_0_1"/>
<dbReference type="GeneID" id="27898378"/>
<name>M3D5N8_SPHMS</name>
<evidence type="ECO:0000256" key="5">
    <source>
        <dbReference type="ARBA" id="ARBA00023098"/>
    </source>
</evidence>
<evidence type="ECO:0000256" key="1">
    <source>
        <dbReference type="ARBA" id="ARBA00022516"/>
    </source>
</evidence>
<dbReference type="OrthoDB" id="9989144at2759"/>
<dbReference type="SUPFAM" id="SSF51735">
    <property type="entry name" value="NAD(P)-binding Rossmann-fold domains"/>
    <property type="match status" value="1"/>
</dbReference>
<dbReference type="PANTHER" id="PTHR43647:SF1">
    <property type="entry name" value="3-KETO-STEROID REDUCTASE ERG27"/>
    <property type="match status" value="1"/>
</dbReference>
<reference evidence="7 8" key="1">
    <citation type="journal article" date="2012" name="PLoS Pathog.">
        <title>Diverse lifestyles and strategies of plant pathogenesis encoded in the genomes of eighteen Dothideomycetes fungi.</title>
        <authorList>
            <person name="Ohm R.A."/>
            <person name="Feau N."/>
            <person name="Henrissat B."/>
            <person name="Schoch C.L."/>
            <person name="Horwitz B.A."/>
            <person name="Barry K.W."/>
            <person name="Condon B.J."/>
            <person name="Copeland A.C."/>
            <person name="Dhillon B."/>
            <person name="Glaser F."/>
            <person name="Hesse C.N."/>
            <person name="Kosti I."/>
            <person name="LaButti K."/>
            <person name="Lindquist E.A."/>
            <person name="Lucas S."/>
            <person name="Salamov A.A."/>
            <person name="Bradshaw R.E."/>
            <person name="Ciuffetti L."/>
            <person name="Hamelin R.C."/>
            <person name="Kema G.H.J."/>
            <person name="Lawrence C."/>
            <person name="Scott J.A."/>
            <person name="Spatafora J.W."/>
            <person name="Turgeon B.G."/>
            <person name="de Wit P.J.G.M."/>
            <person name="Zhong S."/>
            <person name="Goodwin S.B."/>
            <person name="Grigoriev I.V."/>
        </authorList>
    </citation>
    <scope>NUCLEOTIDE SEQUENCE [LARGE SCALE GENOMIC DNA]</scope>
    <source>
        <strain evidence="7 8">SO2202</strain>
    </source>
</reference>
<comment type="similarity">
    <text evidence="6">Belongs to the short-chain dehydrogenases/reductases (SDR) family. ERG27 subfamily.</text>
</comment>
<sequence length="428" mass="47619">MDDASLGKGDNTTFTVLVTGANSGLGFACCCRLIDEFLYTRPQSQTLHLLFSTRDTRKGADTLNRLQAHFQRTLREANGKTLGISLLLESRVKIEGVLVDLLKLTTVKSLAEQLLRRGQKLDAVVWNAGVAGWLGLNWPKAIWSTCTDLVQAVTYPAYMTCDVGARAKRQVQDTTNAEDEPVLGEVFTANVFGHYLLTHWLAPLMSRDSRVVWISSTGAVEECFHIDDIQGLQSLAAYESSKRLTDLIVLTSDLPATRPYTETFFSSLQPREDSRPIMLVTHPGVVATSISGLHWFLAIFMTAAFYAARWLGSPWHPIEPYKGAVSMAFAVLAPQLVEQESREGKGKWGSATSVHGDERVARTQVQGWGYCGTPGVVPPGSVTKGHYRGLQETTRERREEFEEVGRQVWKKMEEMRVQWEARLGPINN</sequence>
<keyword evidence="5" id="KW-0443">Lipid metabolism</keyword>
<dbReference type="STRING" id="692275.M3D5N8"/>
<keyword evidence="3" id="KW-0752">Steroid biosynthesis</keyword>
<proteinExistence type="inferred from homology"/>